<evidence type="ECO:0000256" key="1">
    <source>
        <dbReference type="SAM" id="SignalP"/>
    </source>
</evidence>
<reference evidence="2" key="2">
    <citation type="submission" date="2021-08" db="EMBL/GenBank/DDBJ databases">
        <authorList>
            <person name="Tani A."/>
            <person name="Ola A."/>
            <person name="Ogura Y."/>
            <person name="Katsura K."/>
            <person name="Hayashi T."/>
        </authorList>
    </citation>
    <scope>NUCLEOTIDE SEQUENCE</scope>
    <source>
        <strain evidence="2">DSM 19015</strain>
    </source>
</reference>
<dbReference type="EMBL" id="BPQP01000031">
    <property type="protein sequence ID" value="GJD94935.1"/>
    <property type="molecule type" value="Genomic_DNA"/>
</dbReference>
<dbReference type="Proteomes" id="UP001055125">
    <property type="component" value="Unassembled WGS sequence"/>
</dbReference>
<accession>A0ABQ4RZJ3</accession>
<evidence type="ECO:0000313" key="2">
    <source>
        <dbReference type="EMBL" id="GJD94935.1"/>
    </source>
</evidence>
<comment type="caution">
    <text evidence="2">The sequence shown here is derived from an EMBL/GenBank/DDBJ whole genome shotgun (WGS) entry which is preliminary data.</text>
</comment>
<feature type="signal peptide" evidence="1">
    <location>
        <begin position="1"/>
        <end position="29"/>
    </location>
</feature>
<feature type="chain" id="PRO_5046576134" evidence="1">
    <location>
        <begin position="30"/>
        <end position="66"/>
    </location>
</feature>
<reference evidence="2" key="1">
    <citation type="journal article" date="2021" name="Front. Microbiol.">
        <title>Comprehensive Comparative Genomics and Phenotyping of Methylobacterium Species.</title>
        <authorList>
            <person name="Alessa O."/>
            <person name="Ogura Y."/>
            <person name="Fujitani Y."/>
            <person name="Takami H."/>
            <person name="Hayashi T."/>
            <person name="Sahin N."/>
            <person name="Tani A."/>
        </authorList>
    </citation>
    <scope>NUCLEOTIDE SEQUENCE</scope>
    <source>
        <strain evidence="2">DSM 19015</strain>
    </source>
</reference>
<keyword evidence="1" id="KW-0732">Signal</keyword>
<dbReference type="RefSeq" id="WP_238244097.1">
    <property type="nucleotide sequence ID" value="NZ_BPQP01000031.1"/>
</dbReference>
<proteinExistence type="predicted"/>
<protein>
    <submittedName>
        <fullName evidence="2">Uncharacterized protein</fullName>
    </submittedName>
</protein>
<evidence type="ECO:0000313" key="3">
    <source>
        <dbReference type="Proteomes" id="UP001055125"/>
    </source>
</evidence>
<name>A0ABQ4RZJ3_9HYPH</name>
<gene>
    <name evidence="2" type="ORF">OCOJLMKI_2142</name>
</gene>
<organism evidence="2 3">
    <name type="scientific">Methylobacterium iners</name>
    <dbReference type="NCBI Taxonomy" id="418707"/>
    <lineage>
        <taxon>Bacteria</taxon>
        <taxon>Pseudomonadati</taxon>
        <taxon>Pseudomonadota</taxon>
        <taxon>Alphaproteobacteria</taxon>
        <taxon>Hyphomicrobiales</taxon>
        <taxon>Methylobacteriaceae</taxon>
        <taxon>Methylobacterium</taxon>
    </lineage>
</organism>
<keyword evidence="3" id="KW-1185">Reference proteome</keyword>
<sequence>MKVFLVSVIAAVALAVAASFLLNENQKFAYEAYATSGARVSHPGSNLVGPQWSGNAGGAEHKSHGS</sequence>